<name>A0ABW2ZGB7_9SPHI</name>
<protein>
    <submittedName>
        <fullName evidence="2">Uncharacterized protein</fullName>
    </submittedName>
</protein>
<keyword evidence="1" id="KW-1133">Transmembrane helix</keyword>
<sequence>MKLFEGEQILMTTDGNAVILTNYRIRLTESKAWGHSQTTSMMLENISSTEVAYLSYPVLFVFAGVCALVAAAMMANGGDLVFLFAIVAVVMIIAYFASRRHVCAIASDGGAKIVFSISGLSKEAVLNFIESVEAAKHKRLSR</sequence>
<feature type="transmembrane region" description="Helical" evidence="1">
    <location>
        <begin position="51"/>
        <end position="74"/>
    </location>
</feature>
<gene>
    <name evidence="2" type="ORF">ACFQZI_10405</name>
</gene>
<organism evidence="2 3">
    <name type="scientific">Mucilaginibacter lutimaris</name>
    <dbReference type="NCBI Taxonomy" id="931629"/>
    <lineage>
        <taxon>Bacteria</taxon>
        <taxon>Pseudomonadati</taxon>
        <taxon>Bacteroidota</taxon>
        <taxon>Sphingobacteriia</taxon>
        <taxon>Sphingobacteriales</taxon>
        <taxon>Sphingobacteriaceae</taxon>
        <taxon>Mucilaginibacter</taxon>
    </lineage>
</organism>
<keyword evidence="1" id="KW-0812">Transmembrane</keyword>
<keyword evidence="3" id="KW-1185">Reference proteome</keyword>
<proteinExistence type="predicted"/>
<accession>A0ABW2ZGB7</accession>
<evidence type="ECO:0000256" key="1">
    <source>
        <dbReference type="SAM" id="Phobius"/>
    </source>
</evidence>
<reference evidence="3" key="1">
    <citation type="journal article" date="2019" name="Int. J. Syst. Evol. Microbiol.">
        <title>The Global Catalogue of Microorganisms (GCM) 10K type strain sequencing project: providing services to taxonomists for standard genome sequencing and annotation.</title>
        <authorList>
            <consortium name="The Broad Institute Genomics Platform"/>
            <consortium name="The Broad Institute Genome Sequencing Center for Infectious Disease"/>
            <person name="Wu L."/>
            <person name="Ma J."/>
        </authorList>
    </citation>
    <scope>NUCLEOTIDE SEQUENCE [LARGE SCALE GENOMIC DNA]</scope>
    <source>
        <strain evidence="3">CCUG 60742</strain>
    </source>
</reference>
<evidence type="ECO:0000313" key="3">
    <source>
        <dbReference type="Proteomes" id="UP001597073"/>
    </source>
</evidence>
<dbReference type="EMBL" id="JBHTIA010000006">
    <property type="protein sequence ID" value="MFD0765263.1"/>
    <property type="molecule type" value="Genomic_DNA"/>
</dbReference>
<comment type="caution">
    <text evidence="2">The sequence shown here is derived from an EMBL/GenBank/DDBJ whole genome shotgun (WGS) entry which is preliminary data.</text>
</comment>
<dbReference type="Proteomes" id="UP001597073">
    <property type="component" value="Unassembled WGS sequence"/>
</dbReference>
<keyword evidence="1" id="KW-0472">Membrane</keyword>
<dbReference type="RefSeq" id="WP_377142189.1">
    <property type="nucleotide sequence ID" value="NZ_JBHTIA010000006.1"/>
</dbReference>
<evidence type="ECO:0000313" key="2">
    <source>
        <dbReference type="EMBL" id="MFD0765263.1"/>
    </source>
</evidence>
<feature type="transmembrane region" description="Helical" evidence="1">
    <location>
        <begin position="80"/>
        <end position="97"/>
    </location>
</feature>